<evidence type="ECO:0008006" key="4">
    <source>
        <dbReference type="Google" id="ProtNLM"/>
    </source>
</evidence>
<name>A0A2B7Z2L9_POLH7</name>
<feature type="region of interest" description="Disordered" evidence="1">
    <location>
        <begin position="1"/>
        <end position="20"/>
    </location>
</feature>
<feature type="compositionally biased region" description="Polar residues" evidence="1">
    <location>
        <begin position="147"/>
        <end position="180"/>
    </location>
</feature>
<reference evidence="2 3" key="1">
    <citation type="submission" date="2017-10" db="EMBL/GenBank/DDBJ databases">
        <title>Comparative genomics in systemic dimorphic fungi from Ajellomycetaceae.</title>
        <authorList>
            <person name="Munoz J.F."/>
            <person name="Mcewen J.G."/>
            <person name="Clay O.K."/>
            <person name="Cuomo C.A."/>
        </authorList>
    </citation>
    <scope>NUCLEOTIDE SEQUENCE [LARGE SCALE GENOMIC DNA]</scope>
    <source>
        <strain evidence="2 3">UAMH7299</strain>
    </source>
</reference>
<dbReference type="PANTHER" id="PTHR15907">
    <property type="entry name" value="DUF614 FAMILY PROTEIN-RELATED"/>
    <property type="match status" value="1"/>
</dbReference>
<protein>
    <recommendedName>
        <fullName evidence="4">DUF614 domain-containing protein</fullName>
    </recommendedName>
</protein>
<dbReference type="OrthoDB" id="1045822at2759"/>
<dbReference type="NCBIfam" id="TIGR01571">
    <property type="entry name" value="A_thal_Cys_rich"/>
    <property type="match status" value="1"/>
</dbReference>
<feature type="compositionally biased region" description="Low complexity" evidence="1">
    <location>
        <begin position="207"/>
        <end position="218"/>
    </location>
</feature>
<evidence type="ECO:0000256" key="1">
    <source>
        <dbReference type="SAM" id="MobiDB-lite"/>
    </source>
</evidence>
<feature type="compositionally biased region" description="Polar residues" evidence="1">
    <location>
        <begin position="231"/>
        <end position="240"/>
    </location>
</feature>
<dbReference type="EMBL" id="PDNA01000005">
    <property type="protein sequence ID" value="PGH27650.1"/>
    <property type="molecule type" value="Genomic_DNA"/>
</dbReference>
<dbReference type="Pfam" id="PF04749">
    <property type="entry name" value="PLAC8"/>
    <property type="match status" value="1"/>
</dbReference>
<keyword evidence="3" id="KW-1185">Reference proteome</keyword>
<dbReference type="InterPro" id="IPR006461">
    <property type="entry name" value="PLAC_motif_containing"/>
</dbReference>
<dbReference type="AlphaFoldDB" id="A0A2B7Z2L9"/>
<feature type="region of interest" description="Disordered" evidence="1">
    <location>
        <begin position="88"/>
        <end position="328"/>
    </location>
</feature>
<accession>A0A2B7Z2L9</accession>
<evidence type="ECO:0000313" key="2">
    <source>
        <dbReference type="EMBL" id="PGH27650.1"/>
    </source>
</evidence>
<evidence type="ECO:0000313" key="3">
    <source>
        <dbReference type="Proteomes" id="UP000224634"/>
    </source>
</evidence>
<proteinExistence type="predicted"/>
<feature type="compositionally biased region" description="Pro residues" evidence="1">
    <location>
        <begin position="241"/>
        <end position="260"/>
    </location>
</feature>
<comment type="caution">
    <text evidence="2">The sequence shown here is derived from an EMBL/GenBank/DDBJ whole genome shotgun (WGS) entry which is preliminary data.</text>
</comment>
<feature type="compositionally biased region" description="Polar residues" evidence="1">
    <location>
        <begin position="302"/>
        <end position="321"/>
    </location>
</feature>
<gene>
    <name evidence="2" type="ORF">AJ80_00663</name>
</gene>
<sequence length="473" mass="51126">MPRPRPRLSTAHANNDDQLQRSYSYLQTPIEYRYPDAQSAAFHTSHTIPASAISLSTVAESPPPVSPSYTQSRSYAFSMGEMATAQTVVSPSEPLSAAQHNSSQSHILPPADISATTRAIASQSPPPQPFSHHSNPQVAAQVVASRSPLSSDFPHSQSQSYIPFRTDSPSPAQRVASPTHQQPLSPINNPPPLSEHPAQFAPVAADSSSSQNQTTRSQPAPQFARYPTAGTPHTQATDVTPQPPQPSAAPIPQPSSPGPLPVKHNPATEPQNRQEKKISIAPDSNPLAPTSTRGSTFPFASPSATNGVKSNDPSSSSNHFPGQTIHPAQMRKGGSWTHGLCDCRDVGVCCTGLWCPCILYGRTQYRLSRRSEGKDPTNMLGFETCNASCTAMALLCGCQWLLSTIQHSRTRRAYDIPGDITNDCVRATFCMCCALIQDEREIKVREEGYRQTVSLPYMTPADMSFEPPPRGLR</sequence>
<organism evidence="2 3">
    <name type="scientific">Polytolypa hystricis (strain UAMH7299)</name>
    <dbReference type="NCBI Taxonomy" id="1447883"/>
    <lineage>
        <taxon>Eukaryota</taxon>
        <taxon>Fungi</taxon>
        <taxon>Dikarya</taxon>
        <taxon>Ascomycota</taxon>
        <taxon>Pezizomycotina</taxon>
        <taxon>Eurotiomycetes</taxon>
        <taxon>Eurotiomycetidae</taxon>
        <taxon>Onygenales</taxon>
        <taxon>Onygenales incertae sedis</taxon>
        <taxon>Polytolypa</taxon>
    </lineage>
</organism>
<dbReference type="Proteomes" id="UP000224634">
    <property type="component" value="Unassembled WGS sequence"/>
</dbReference>